<reference evidence="1 2" key="1">
    <citation type="journal article" date="2017" name="BMC Genomics">
        <title>Genome sequencing of 39 Akkermansia muciniphila isolates reveals its population structure, genomic and functional diverisity, and global distribution in mammalian gut microbiotas.</title>
        <authorList>
            <person name="Guo X."/>
            <person name="Li S."/>
            <person name="Zhang J."/>
            <person name="Wu F."/>
            <person name="Li X."/>
            <person name="Wu D."/>
            <person name="Zhang M."/>
            <person name="Ou Z."/>
            <person name="Jie Z."/>
            <person name="Yan Q."/>
            <person name="Li P."/>
            <person name="Yi J."/>
            <person name="Peng Y."/>
        </authorList>
    </citation>
    <scope>NUCLEOTIDE SEQUENCE [LARGE SCALE GENOMIC DNA]</scope>
    <source>
        <strain evidence="1 2">GP28</strain>
    </source>
</reference>
<dbReference type="EMBL" id="PJLB01000004">
    <property type="protein sequence ID" value="PND05185.1"/>
    <property type="molecule type" value="Genomic_DNA"/>
</dbReference>
<accession>A0AAX0WPB1</accession>
<proteinExistence type="predicted"/>
<evidence type="ECO:0000313" key="2">
    <source>
        <dbReference type="Proteomes" id="UP000236075"/>
    </source>
</evidence>
<protein>
    <submittedName>
        <fullName evidence="1">Uncharacterized protein</fullName>
    </submittedName>
</protein>
<sequence>MMERGGWRGRPAFYARHDLLFPGRREGYREVLIQRRGNIPIFYGSGVPEPFSRSGRKPLYWSENPVI</sequence>
<comment type="caution">
    <text evidence="1">The sequence shown here is derived from an EMBL/GenBank/DDBJ whole genome shotgun (WGS) entry which is preliminary data.</text>
</comment>
<dbReference type="Proteomes" id="UP000236075">
    <property type="component" value="Unassembled WGS sequence"/>
</dbReference>
<dbReference type="AlphaFoldDB" id="A0AAX0WPB1"/>
<name>A0AAX0WPB1_9BACT</name>
<evidence type="ECO:0000313" key="1">
    <source>
        <dbReference type="EMBL" id="PND05185.1"/>
    </source>
</evidence>
<organism evidence="1 2">
    <name type="scientific">Akkermansia muciniphila</name>
    <dbReference type="NCBI Taxonomy" id="239935"/>
    <lineage>
        <taxon>Bacteria</taxon>
        <taxon>Pseudomonadati</taxon>
        <taxon>Verrucomicrobiota</taxon>
        <taxon>Verrucomicrobiia</taxon>
        <taxon>Verrucomicrobiales</taxon>
        <taxon>Akkermansiaceae</taxon>
        <taxon>Akkermansia</taxon>
    </lineage>
</organism>
<gene>
    <name evidence="1" type="ORF">CXT95_01855</name>
</gene>